<reference evidence="1 2" key="1">
    <citation type="submission" date="2020-04" db="EMBL/GenBank/DDBJ databases">
        <authorList>
            <person name="Alioto T."/>
            <person name="Alioto T."/>
            <person name="Gomez Garrido J."/>
        </authorList>
    </citation>
    <scope>NUCLEOTIDE SEQUENCE [LARGE SCALE GENOMIC DNA]</scope>
</reference>
<dbReference type="PANTHER" id="PTHR31649:SF1">
    <property type="entry name" value="FARNESOIC ACID O-METHYL TRANSFERASE DOMAIN-CONTAINING PROTEIN"/>
    <property type="match status" value="1"/>
</dbReference>
<proteinExistence type="predicted"/>
<accession>A0A8S1DVW8</accession>
<comment type="caution">
    <text evidence="1">The sequence shown here is derived from an EMBL/GenBank/DDBJ whole genome shotgun (WGS) entry which is preliminary data.</text>
</comment>
<dbReference type="Pfam" id="PF11901">
    <property type="entry name" value="DM9"/>
    <property type="match status" value="1"/>
</dbReference>
<gene>
    <name evidence="1" type="ORF">CLODIP_2_CD12037</name>
</gene>
<dbReference type="EMBL" id="CADEPI010000344">
    <property type="protein sequence ID" value="CAB3384269.1"/>
    <property type="molecule type" value="Genomic_DNA"/>
</dbReference>
<dbReference type="Proteomes" id="UP000494165">
    <property type="component" value="Unassembled WGS sequence"/>
</dbReference>
<dbReference type="SMART" id="SM00696">
    <property type="entry name" value="DM9"/>
    <property type="match status" value="1"/>
</dbReference>
<organism evidence="1 2">
    <name type="scientific">Cloeon dipterum</name>
    <dbReference type="NCBI Taxonomy" id="197152"/>
    <lineage>
        <taxon>Eukaryota</taxon>
        <taxon>Metazoa</taxon>
        <taxon>Ecdysozoa</taxon>
        <taxon>Arthropoda</taxon>
        <taxon>Hexapoda</taxon>
        <taxon>Insecta</taxon>
        <taxon>Pterygota</taxon>
        <taxon>Palaeoptera</taxon>
        <taxon>Ephemeroptera</taxon>
        <taxon>Pisciforma</taxon>
        <taxon>Baetidae</taxon>
        <taxon>Cloeon</taxon>
    </lineage>
</organism>
<keyword evidence="2" id="KW-1185">Reference proteome</keyword>
<evidence type="ECO:0000313" key="1">
    <source>
        <dbReference type="EMBL" id="CAB3384269.1"/>
    </source>
</evidence>
<name>A0A8S1DVW8_9INSE</name>
<sequence length="155" mass="16916">MSGLWKLYKKGATISREAFTTGHGCSEPIYVARVLHRGCLLPGYAKDGVGYFVYKGEVVTKEDEFEILHGDFVWVSAASFIKEDLPPPALRAGRTFMGVRTFVGMALVNGLELCGQVIGGACHIAVDESEVVSMMDFSYLLDYDGDNNNECSDSS</sequence>
<dbReference type="OrthoDB" id="1925699at2759"/>
<dbReference type="InterPro" id="IPR006616">
    <property type="entry name" value="DM9_repeat"/>
</dbReference>
<dbReference type="AlphaFoldDB" id="A0A8S1DVW8"/>
<protein>
    <submittedName>
        <fullName evidence="1">Uncharacterized protein</fullName>
    </submittedName>
</protein>
<evidence type="ECO:0000313" key="2">
    <source>
        <dbReference type="Proteomes" id="UP000494165"/>
    </source>
</evidence>
<dbReference type="PANTHER" id="PTHR31649">
    <property type="entry name" value="AGAP009604-PA"/>
    <property type="match status" value="1"/>
</dbReference>